<evidence type="ECO:0000256" key="1">
    <source>
        <dbReference type="ARBA" id="ARBA00006525"/>
    </source>
</evidence>
<dbReference type="PANTHER" id="PTHR43022">
    <property type="entry name" value="PROTEIN SMF"/>
    <property type="match status" value="1"/>
</dbReference>
<comment type="caution">
    <text evidence="3">The sequence shown here is derived from an EMBL/GenBank/DDBJ whole genome shotgun (WGS) entry which is preliminary data.</text>
</comment>
<dbReference type="NCBIfam" id="TIGR00732">
    <property type="entry name" value="dprA"/>
    <property type="match status" value="1"/>
</dbReference>
<organism evidence="3 4">
    <name type="scientific">Nocardioides acrostichi</name>
    <dbReference type="NCBI Taxonomy" id="2784339"/>
    <lineage>
        <taxon>Bacteria</taxon>
        <taxon>Bacillati</taxon>
        <taxon>Actinomycetota</taxon>
        <taxon>Actinomycetes</taxon>
        <taxon>Propionibacteriales</taxon>
        <taxon>Nocardioidaceae</taxon>
        <taxon>Nocardioides</taxon>
    </lineage>
</organism>
<dbReference type="Pfam" id="PF02481">
    <property type="entry name" value="DNA_processg_A"/>
    <property type="match status" value="1"/>
</dbReference>
<comment type="similarity">
    <text evidence="1">Belongs to the DprA/Smf family.</text>
</comment>
<dbReference type="SUPFAM" id="SSF102405">
    <property type="entry name" value="MCP/YpsA-like"/>
    <property type="match status" value="1"/>
</dbReference>
<protein>
    <submittedName>
        <fullName evidence="3">DNA-protecting protein DprA</fullName>
    </submittedName>
</protein>
<dbReference type="InterPro" id="IPR057666">
    <property type="entry name" value="DrpA_SLOG"/>
</dbReference>
<dbReference type="RefSeq" id="WP_194501690.1">
    <property type="nucleotide sequence ID" value="NZ_JADIVZ010000001.1"/>
</dbReference>
<dbReference type="AlphaFoldDB" id="A0A930YBG6"/>
<dbReference type="GO" id="GO:0009294">
    <property type="term" value="P:DNA-mediated transformation"/>
    <property type="evidence" value="ECO:0007669"/>
    <property type="project" value="InterPro"/>
</dbReference>
<dbReference type="PANTHER" id="PTHR43022:SF1">
    <property type="entry name" value="PROTEIN SMF"/>
    <property type="match status" value="1"/>
</dbReference>
<keyword evidence="4" id="KW-1185">Reference proteome</keyword>
<evidence type="ECO:0000259" key="2">
    <source>
        <dbReference type="Pfam" id="PF02481"/>
    </source>
</evidence>
<dbReference type="Proteomes" id="UP000656804">
    <property type="component" value="Unassembled WGS sequence"/>
</dbReference>
<evidence type="ECO:0000313" key="3">
    <source>
        <dbReference type="EMBL" id="MBF4160464.1"/>
    </source>
</evidence>
<evidence type="ECO:0000313" key="4">
    <source>
        <dbReference type="Proteomes" id="UP000656804"/>
    </source>
</evidence>
<name>A0A930YBG6_9ACTN</name>
<reference evidence="3" key="1">
    <citation type="submission" date="2020-11" db="EMBL/GenBank/DDBJ databases">
        <title>Nocardioides sp. CBS4Y-1, whole genome shotgun sequence.</title>
        <authorList>
            <person name="Tuo L."/>
        </authorList>
    </citation>
    <scope>NUCLEOTIDE SEQUENCE</scope>
    <source>
        <strain evidence="3">CBS4Y-1</strain>
    </source>
</reference>
<gene>
    <name evidence="3" type="primary">dprA</name>
    <name evidence="3" type="ORF">ISG29_02105</name>
</gene>
<proteinExistence type="inferred from homology"/>
<accession>A0A930YBG6</accession>
<dbReference type="Gene3D" id="3.40.50.450">
    <property type="match status" value="1"/>
</dbReference>
<dbReference type="InterPro" id="IPR003488">
    <property type="entry name" value="DprA"/>
</dbReference>
<dbReference type="EMBL" id="JADIVZ010000001">
    <property type="protein sequence ID" value="MBF4160464.1"/>
    <property type="molecule type" value="Genomic_DNA"/>
</dbReference>
<sequence length="390" mass="40626">MSAPAPVPGCDDDRLARVALSYLTEPGNVRVNALAAEIGSVTLLEHLEEKLGPDSLDTRSRQGALRPERALAAAAKLGLRFVVPGDDEWPPALDDLARADHLHERGGVPLGLWVRGPARLDDLCSGPSVSVVGSRSATTYGTDQAAGLAHGAAAAGCAVVSGAAFGIDQAAHRGALSARGRTVAVLACGADRVYPQAHADLIGHLAAEHAVVSESPPGFSPTRIRFLSRNRLIAGLTRGTVVVEAAYRSGALNTANWAGRLGRPLMAVPGPVTSSLSAGAHELVRTGQAVLVTRPEHVLEVIGAAGEHLVEEPRDPDRPRDLLTPRQRQVLDAVPVVRAAAADSIARTAGIRITDVRGALDRLETAGLVERCGSAWRLAARSAQQEVLSS</sequence>
<feature type="domain" description="Smf/DprA SLOG" evidence="2">
    <location>
        <begin position="81"/>
        <end position="301"/>
    </location>
</feature>